<dbReference type="FunCoup" id="A0A6J0C7V9">
    <property type="interactions" value="111"/>
</dbReference>
<keyword evidence="4" id="KW-0472">Membrane</keyword>
<dbReference type="InterPro" id="IPR026509">
    <property type="entry name" value="TMEM183"/>
</dbReference>
<sequence length="368" mass="42508">MPGSRKAARRKLTSHQYNKKSLGDVTLNDFANSPSGNHARLKKATTNVSSEVKQIMIKEEDNRAWDEKLDEFEGDFEFIEQENEDGKKEVVISKQSKSTRNRTKPVESAVVDTGVQYPVDVWFLLSEYVRPEDVGRFAGICKSAYHVVKTAKFWFHMYKRFYKCMAGLPERLQPECMVRLYGLRTCVIRTLHYSYFPQRRDTQSPDASLQEEPHSLLKRQCCLMWHQKGKNQWFFFFKLKEVPRGRGISWRHTEVKPHRPDLIEMLEDVSANPEDRCKILQVTCLKYTMTPLVIGLILQSVSMTLSPGFRHHRLQLGFGTAVTPKTPASQMLLLDGVVGVRVLDWWHPLYPHQHAASAVLPPSDDAWD</sequence>
<evidence type="ECO:0000313" key="3">
    <source>
        <dbReference type="Proteomes" id="UP000829291"/>
    </source>
</evidence>
<keyword evidence="1" id="KW-0175">Coiled coil</keyword>
<dbReference type="KEGG" id="nlo:107226952"/>
<gene>
    <name evidence="4" type="primary">LOC107226952</name>
</gene>
<dbReference type="Proteomes" id="UP000829291">
    <property type="component" value="Chromosome 3"/>
</dbReference>
<dbReference type="GO" id="GO:0031647">
    <property type="term" value="P:regulation of protein stability"/>
    <property type="evidence" value="ECO:0007669"/>
    <property type="project" value="TreeGrafter"/>
</dbReference>
<organism evidence="4">
    <name type="scientific">Neodiprion lecontei</name>
    <name type="common">Redheaded pine sawfly</name>
    <dbReference type="NCBI Taxonomy" id="441921"/>
    <lineage>
        <taxon>Eukaryota</taxon>
        <taxon>Metazoa</taxon>
        <taxon>Ecdysozoa</taxon>
        <taxon>Arthropoda</taxon>
        <taxon>Hexapoda</taxon>
        <taxon>Insecta</taxon>
        <taxon>Pterygota</taxon>
        <taxon>Neoptera</taxon>
        <taxon>Endopterygota</taxon>
        <taxon>Hymenoptera</taxon>
        <taxon>Tenthredinoidea</taxon>
        <taxon>Diprionidae</taxon>
        <taxon>Diprioninae</taxon>
        <taxon>Neodiprion</taxon>
    </lineage>
</organism>
<proteinExistence type="predicted"/>
<name>A0A6J0C7V9_NEOLC</name>
<keyword evidence="3" id="KW-1185">Reference proteome</keyword>
<dbReference type="RefSeq" id="XP_015523426.1">
    <property type="nucleotide sequence ID" value="XM_015667940.2"/>
</dbReference>
<dbReference type="InParanoid" id="A0A6J0C7V9"/>
<dbReference type="CTD" id="36463"/>
<dbReference type="AlphaFoldDB" id="A0A6J0C7V9"/>
<dbReference type="GeneID" id="107226952"/>
<dbReference type="PANTHER" id="PTHR20988:SF2">
    <property type="entry name" value="TRANSMEMBRANE PROTEIN 183A-RELATED"/>
    <property type="match status" value="1"/>
</dbReference>
<dbReference type="OrthoDB" id="5955317at2759"/>
<evidence type="ECO:0000256" key="1">
    <source>
        <dbReference type="SAM" id="Coils"/>
    </source>
</evidence>
<accession>A0A6J0C7V9</accession>
<evidence type="ECO:0000313" key="4">
    <source>
        <dbReference type="RefSeq" id="XP_015523426.1"/>
    </source>
</evidence>
<protein>
    <submittedName>
        <fullName evidence="4">Transmembrane protein 183 isoform X1</fullName>
    </submittedName>
</protein>
<feature type="region of interest" description="Disordered" evidence="2">
    <location>
        <begin position="25"/>
        <end position="45"/>
    </location>
</feature>
<dbReference type="GO" id="GO:0019005">
    <property type="term" value="C:SCF ubiquitin ligase complex"/>
    <property type="evidence" value="ECO:0007669"/>
    <property type="project" value="TreeGrafter"/>
</dbReference>
<feature type="coiled-coil region" evidence="1">
    <location>
        <begin position="62"/>
        <end position="89"/>
    </location>
</feature>
<evidence type="ECO:0000256" key="2">
    <source>
        <dbReference type="SAM" id="MobiDB-lite"/>
    </source>
</evidence>
<reference evidence="4" key="1">
    <citation type="submission" date="2025-08" db="UniProtKB">
        <authorList>
            <consortium name="RefSeq"/>
        </authorList>
    </citation>
    <scope>IDENTIFICATION</scope>
    <source>
        <tissue evidence="4">Thorax and Abdomen</tissue>
    </source>
</reference>
<dbReference type="PANTHER" id="PTHR20988">
    <property type="entry name" value="TRANSMEMBRANE PROTEIN 183A-RELATED"/>
    <property type="match status" value="1"/>
</dbReference>
<keyword evidence="4" id="KW-0812">Transmembrane</keyword>